<sequence>MASQAESSTAIKAESSPSPEAPLHNVKLHREETDTIAEAAAAIADETFEEEVKDEVTTPIDEAAALAGLTEDVRDQDDLERDITNQANQVMIEQEDERDQKRIEKVQSSIDKLEAERQRQRRKLDTLNNNAMLRKRCMDEIARIAANVAANKQDIEDIRGRIDARHQYDGIDGEPDAAGGNKRMPNESQRDFLIRTGKITPFSRMQGRGPAELNDDLIGALAEAEEEAEVAEEQIAESSEPRSHQNLRLPGFADAVGTHEDVAAGEFGLRPRKKRRLGDGSATSAPQTRGSPASEEDFTPGMSEADDDDLAGDDEDEDDQIMAKSTTRKSSKGKGKRNVDETEDKVDLAGIDDGNESMYQARLQKWVDSRSAARRRGSQQDEGSEDEDAADSNDEKEWFKPCPGAPDHNFDNGLKLPGDIFPALFDYQKTGVQWLGELYAQQVGGIIGDEMGLGKTIQIISFLAGLHYSKKLTKPIIVVAPATVLRQWVNEFHRWWPPLRVSILHSSGSGMLNISNEERMEEVEDYYGRGEKLSKSSKAAKKIVDKVVRHGHVLVTTYAGLQTYADVLIPVDWDYAVLDEGHKIRNPNTAITIHCKELRTPNRVILSGTPMQNNLVELWSLFDFVFPMRLGTLVNFRQSFEVPIKIGGYANATNLQVLTATKCAETLKEAISPYLLQRLKVDVASDLPKKSEQVLFCKLTRPQREAYELFLASDDMTSIMNRTRQSLYGIDILRKICNHPDLLDPRLRGKPGYKWGNPNKSGKMQVVKALLEMWKRFGHKTLLFSQGVQMLNIIEEFVKSLSGFNYLRMDGGTNIKDRQTLVDRFNKDPDLHVFLLTTKVGGLGVNLTGANRVIIFDPDWNPSTDVQARERAWRLGQKKEVTIYRLMTAGTIEEKIYHRQIFKQFLTNKILKDPKQRQIFQMKDLYDLFTLGSTEEGTTETGEMFKGTEVQFNTAPKPAAIEDNVAVQAAGSASAVQNDIVSQDIVQNAGSPASPQGDADAEVRNLTGVASLEAFQGSEDEKPPSDEARLMEGIFAKSGVHSALEHDQIINGKKKYAPDRKMIESEAKKIAAEAAAALRKAGDAARSIAPGTVTWTGEFGSSGRPTNIRRGAGPSSASVLAGLADRQGITNSASGSSSRSGTPAATERPAAGKDWIKLIREYIKRQGGSCPSQALVNHFGRMCTTAAHSAQFKHMLVEIAVLEKGRNSRMRGKWVLKDEFK</sequence>
<feature type="coiled-coil region" evidence="11">
    <location>
        <begin position="96"/>
        <end position="130"/>
    </location>
</feature>
<keyword evidence="5" id="KW-0378">Hydrolase</keyword>
<feature type="compositionally biased region" description="Low complexity" evidence="12">
    <location>
        <begin position="1128"/>
        <end position="1146"/>
    </location>
</feature>
<proteinExistence type="inferred from homology"/>
<dbReference type="GeneID" id="28824291"/>
<dbReference type="CDD" id="cd18793">
    <property type="entry name" value="SF2_C_SNF"/>
    <property type="match status" value="1"/>
</dbReference>
<dbReference type="Gene3D" id="3.40.50.10810">
    <property type="entry name" value="Tandem AAA-ATPase domain"/>
    <property type="match status" value="1"/>
</dbReference>
<dbReference type="STRING" id="149040.A0A194XIJ2"/>
<dbReference type="SMART" id="SM00490">
    <property type="entry name" value="HELICc"/>
    <property type="match status" value="1"/>
</dbReference>
<dbReference type="InterPro" id="IPR038718">
    <property type="entry name" value="SNF2-like_sf"/>
</dbReference>
<dbReference type="InterPro" id="IPR050496">
    <property type="entry name" value="SNF2_RAD54_helicase_repair"/>
</dbReference>
<evidence type="ECO:0000256" key="6">
    <source>
        <dbReference type="ARBA" id="ARBA00022806"/>
    </source>
</evidence>
<dbReference type="CDD" id="cd22254">
    <property type="entry name" value="CSB_WHD"/>
    <property type="match status" value="1"/>
</dbReference>
<comment type="similarity">
    <text evidence="2">Belongs to the SNF2/RAD54 helicase family.</text>
</comment>
<dbReference type="InterPro" id="IPR014001">
    <property type="entry name" value="Helicase_ATP-bd"/>
</dbReference>
<accession>A0A194XIJ2</accession>
<evidence type="ECO:0000256" key="7">
    <source>
        <dbReference type="ARBA" id="ARBA00022840"/>
    </source>
</evidence>
<keyword evidence="8" id="KW-0238">DNA-binding</keyword>
<feature type="domain" description="Helicase C-terminal" evidence="14">
    <location>
        <begin position="765"/>
        <end position="926"/>
    </location>
</feature>
<dbReference type="PROSITE" id="PS51192">
    <property type="entry name" value="HELICASE_ATP_BIND_1"/>
    <property type="match status" value="1"/>
</dbReference>
<dbReference type="OrthoDB" id="413460at2759"/>
<dbReference type="InterPro" id="IPR027417">
    <property type="entry name" value="P-loop_NTPase"/>
</dbReference>
<evidence type="ECO:0000313" key="16">
    <source>
        <dbReference type="Proteomes" id="UP000070700"/>
    </source>
</evidence>
<keyword evidence="9" id="KW-0234">DNA repair</keyword>
<dbReference type="InterPro" id="IPR058951">
    <property type="entry name" value="WHD_Rad26_CSB-like"/>
</dbReference>
<dbReference type="PANTHER" id="PTHR45629:SF7">
    <property type="entry name" value="DNA EXCISION REPAIR PROTEIN ERCC-6-RELATED"/>
    <property type="match status" value="1"/>
</dbReference>
<feature type="compositionally biased region" description="Acidic residues" evidence="12">
    <location>
        <begin position="224"/>
        <end position="235"/>
    </location>
</feature>
<dbReference type="GO" id="GO:0006283">
    <property type="term" value="P:transcription-coupled nucleotide-excision repair"/>
    <property type="evidence" value="ECO:0007669"/>
    <property type="project" value="TreeGrafter"/>
</dbReference>
<feature type="region of interest" description="Disordered" evidence="12">
    <location>
        <begin position="1"/>
        <end position="25"/>
    </location>
</feature>
<dbReference type="EMBL" id="KQ947410">
    <property type="protein sequence ID" value="KUJ19939.1"/>
    <property type="molecule type" value="Genomic_DNA"/>
</dbReference>
<evidence type="ECO:0000256" key="4">
    <source>
        <dbReference type="ARBA" id="ARBA00022763"/>
    </source>
</evidence>
<dbReference type="Pfam" id="PF00271">
    <property type="entry name" value="Helicase_C"/>
    <property type="match status" value="1"/>
</dbReference>
<evidence type="ECO:0000256" key="10">
    <source>
        <dbReference type="ARBA" id="ARBA00023242"/>
    </source>
</evidence>
<keyword evidence="3" id="KW-0547">Nucleotide-binding</keyword>
<dbReference type="InParanoid" id="A0A194XIJ2"/>
<feature type="compositionally biased region" description="Polar residues" evidence="12">
    <location>
        <begin position="281"/>
        <end position="291"/>
    </location>
</feature>
<evidence type="ECO:0000256" key="11">
    <source>
        <dbReference type="SAM" id="Coils"/>
    </source>
</evidence>
<organism evidence="15 16">
    <name type="scientific">Mollisia scopiformis</name>
    <name type="common">Conifer needle endophyte fungus</name>
    <name type="synonym">Phialocephala scopiformis</name>
    <dbReference type="NCBI Taxonomy" id="149040"/>
    <lineage>
        <taxon>Eukaryota</taxon>
        <taxon>Fungi</taxon>
        <taxon>Dikarya</taxon>
        <taxon>Ascomycota</taxon>
        <taxon>Pezizomycotina</taxon>
        <taxon>Leotiomycetes</taxon>
        <taxon>Helotiales</taxon>
        <taxon>Mollisiaceae</taxon>
        <taxon>Mollisia</taxon>
    </lineage>
</organism>
<keyword evidence="4" id="KW-0227">DNA damage</keyword>
<feature type="region of interest" description="Disordered" evidence="12">
    <location>
        <begin position="1128"/>
        <end position="1149"/>
    </location>
</feature>
<name>A0A194XIJ2_MOLSC</name>
<dbReference type="RefSeq" id="XP_018074294.1">
    <property type="nucleotide sequence ID" value="XM_018214565.1"/>
</dbReference>
<dbReference type="GO" id="GO:0005524">
    <property type="term" value="F:ATP binding"/>
    <property type="evidence" value="ECO:0007669"/>
    <property type="project" value="InterPro"/>
</dbReference>
<feature type="region of interest" description="Disordered" evidence="12">
    <location>
        <begin position="224"/>
        <end position="248"/>
    </location>
</feature>
<feature type="region of interest" description="Disordered" evidence="12">
    <location>
        <begin position="370"/>
        <end position="404"/>
    </location>
</feature>
<evidence type="ECO:0000259" key="13">
    <source>
        <dbReference type="PROSITE" id="PS51192"/>
    </source>
</evidence>
<dbReference type="Pfam" id="PF25875">
    <property type="entry name" value="WHD_Rad26_CSB"/>
    <property type="match status" value="1"/>
</dbReference>
<dbReference type="InterPro" id="IPR000330">
    <property type="entry name" value="SNF2_N"/>
</dbReference>
<dbReference type="SMART" id="SM00487">
    <property type="entry name" value="DEXDc"/>
    <property type="match status" value="1"/>
</dbReference>
<evidence type="ECO:0000256" key="2">
    <source>
        <dbReference type="ARBA" id="ARBA00007025"/>
    </source>
</evidence>
<keyword evidence="10" id="KW-0539">Nucleus</keyword>
<dbReference type="GO" id="GO:0016787">
    <property type="term" value="F:hydrolase activity"/>
    <property type="evidence" value="ECO:0007669"/>
    <property type="project" value="UniProtKB-KW"/>
</dbReference>
<gene>
    <name evidence="15" type="ORF">LY89DRAFT_682766</name>
</gene>
<feature type="compositionally biased region" description="Basic residues" evidence="12">
    <location>
        <begin position="326"/>
        <end position="336"/>
    </location>
</feature>
<dbReference type="PROSITE" id="PS51194">
    <property type="entry name" value="HELICASE_CTER"/>
    <property type="match status" value="1"/>
</dbReference>
<keyword evidence="11" id="KW-0175">Coiled coil</keyword>
<dbReference type="InterPro" id="IPR001650">
    <property type="entry name" value="Helicase_C-like"/>
</dbReference>
<feature type="compositionally biased region" description="Polar residues" evidence="12">
    <location>
        <begin position="1"/>
        <end position="18"/>
    </location>
</feature>
<keyword evidence="16" id="KW-1185">Reference proteome</keyword>
<dbReference type="AlphaFoldDB" id="A0A194XIJ2"/>
<reference evidence="15 16" key="1">
    <citation type="submission" date="2015-10" db="EMBL/GenBank/DDBJ databases">
        <title>Full genome of DAOMC 229536 Phialocephala scopiformis, a fungal endophyte of spruce producing the potent anti-insectan compound rugulosin.</title>
        <authorList>
            <consortium name="DOE Joint Genome Institute"/>
            <person name="Walker A.K."/>
            <person name="Frasz S.L."/>
            <person name="Seifert K.A."/>
            <person name="Miller J.D."/>
            <person name="Mondo S.J."/>
            <person name="Labutti K."/>
            <person name="Lipzen A."/>
            <person name="Dockter R."/>
            <person name="Kennedy M."/>
            <person name="Grigoriev I.V."/>
            <person name="Spatafora J.W."/>
        </authorList>
    </citation>
    <scope>NUCLEOTIDE SEQUENCE [LARGE SCALE GENOMIC DNA]</scope>
    <source>
        <strain evidence="15 16">CBS 120377</strain>
    </source>
</reference>
<dbReference type="GO" id="GO:0008094">
    <property type="term" value="F:ATP-dependent activity, acting on DNA"/>
    <property type="evidence" value="ECO:0007669"/>
    <property type="project" value="TreeGrafter"/>
</dbReference>
<evidence type="ECO:0000256" key="1">
    <source>
        <dbReference type="ARBA" id="ARBA00004123"/>
    </source>
</evidence>
<evidence type="ECO:0000259" key="14">
    <source>
        <dbReference type="PROSITE" id="PS51194"/>
    </source>
</evidence>
<feature type="region of interest" description="Disordered" evidence="12">
    <location>
        <begin position="263"/>
        <end position="342"/>
    </location>
</feature>
<dbReference type="CDD" id="cd18000">
    <property type="entry name" value="DEXHc_ERCC6"/>
    <property type="match status" value="1"/>
</dbReference>
<feature type="domain" description="Helicase ATP-binding" evidence="13">
    <location>
        <begin position="436"/>
        <end position="628"/>
    </location>
</feature>
<evidence type="ECO:0000256" key="8">
    <source>
        <dbReference type="ARBA" id="ARBA00023125"/>
    </source>
</evidence>
<evidence type="ECO:0000256" key="5">
    <source>
        <dbReference type="ARBA" id="ARBA00022801"/>
    </source>
</evidence>
<protein>
    <recommendedName>
        <fullName evidence="17">DNA repair and recombination protein RAD26</fullName>
    </recommendedName>
</protein>
<keyword evidence="7" id="KW-0067">ATP-binding</keyword>
<dbReference type="Gene3D" id="3.40.50.300">
    <property type="entry name" value="P-loop containing nucleotide triphosphate hydrolases"/>
    <property type="match status" value="1"/>
</dbReference>
<dbReference type="FunCoup" id="A0A194XIJ2">
    <property type="interactions" value="670"/>
</dbReference>
<dbReference type="GO" id="GO:0005634">
    <property type="term" value="C:nucleus"/>
    <property type="evidence" value="ECO:0007669"/>
    <property type="project" value="TreeGrafter"/>
</dbReference>
<keyword evidence="6" id="KW-0347">Helicase</keyword>
<evidence type="ECO:0008006" key="17">
    <source>
        <dbReference type="Google" id="ProtNLM"/>
    </source>
</evidence>
<dbReference type="InterPro" id="IPR049730">
    <property type="entry name" value="SNF2/RAD54-like_C"/>
</dbReference>
<dbReference type="FunFam" id="3.40.50.10810:FF:000039">
    <property type="entry name" value="DNA repair protein Rhp26/Rad26"/>
    <property type="match status" value="1"/>
</dbReference>
<dbReference type="Pfam" id="PF00176">
    <property type="entry name" value="SNF2-rel_dom"/>
    <property type="match status" value="1"/>
</dbReference>
<feature type="region of interest" description="Disordered" evidence="12">
    <location>
        <begin position="1096"/>
        <end position="1116"/>
    </location>
</feature>
<dbReference type="Proteomes" id="UP000070700">
    <property type="component" value="Unassembled WGS sequence"/>
</dbReference>
<feature type="compositionally biased region" description="Acidic residues" evidence="12">
    <location>
        <begin position="294"/>
        <end position="320"/>
    </location>
</feature>
<dbReference type="SUPFAM" id="SSF52540">
    <property type="entry name" value="P-loop containing nucleoside triphosphate hydrolases"/>
    <property type="match status" value="2"/>
</dbReference>
<comment type="subcellular location">
    <subcellularLocation>
        <location evidence="1">Nucleus</location>
    </subcellularLocation>
</comment>
<feature type="compositionally biased region" description="Acidic residues" evidence="12">
    <location>
        <begin position="382"/>
        <end position="392"/>
    </location>
</feature>
<evidence type="ECO:0000256" key="9">
    <source>
        <dbReference type="ARBA" id="ARBA00023204"/>
    </source>
</evidence>
<dbReference type="PANTHER" id="PTHR45629">
    <property type="entry name" value="SNF2/RAD54 FAMILY MEMBER"/>
    <property type="match status" value="1"/>
</dbReference>
<evidence type="ECO:0000256" key="3">
    <source>
        <dbReference type="ARBA" id="ARBA00022741"/>
    </source>
</evidence>
<evidence type="ECO:0000256" key="12">
    <source>
        <dbReference type="SAM" id="MobiDB-lite"/>
    </source>
</evidence>
<evidence type="ECO:0000313" key="15">
    <source>
        <dbReference type="EMBL" id="KUJ19939.1"/>
    </source>
</evidence>
<dbReference type="KEGG" id="psco:LY89DRAFT_682766"/>
<feature type="region of interest" description="Disordered" evidence="12">
    <location>
        <begin position="168"/>
        <end position="188"/>
    </location>
</feature>